<dbReference type="PANTHER" id="PTHR46847">
    <property type="entry name" value="D-ALLOSE-BINDING PERIPLASMIC PROTEIN-RELATED"/>
    <property type="match status" value="1"/>
</dbReference>
<comment type="similarity">
    <text evidence="2">Belongs to the bacterial solute-binding protein 2 family.</text>
</comment>
<comment type="subcellular location">
    <subcellularLocation>
        <location evidence="1">Cell envelope</location>
    </subcellularLocation>
</comment>
<dbReference type="EMBL" id="PRLP01000033">
    <property type="protein sequence ID" value="PPC77437.1"/>
    <property type="molecule type" value="Genomic_DNA"/>
</dbReference>
<evidence type="ECO:0000256" key="2">
    <source>
        <dbReference type="ARBA" id="ARBA00007639"/>
    </source>
</evidence>
<accession>A0A2S5KRF1</accession>
<dbReference type="InterPro" id="IPR025997">
    <property type="entry name" value="SBP_2_dom"/>
</dbReference>
<dbReference type="OrthoDB" id="250606at2"/>
<feature type="domain" description="Periplasmic binding protein" evidence="4">
    <location>
        <begin position="31"/>
        <end position="284"/>
    </location>
</feature>
<dbReference type="GO" id="GO:0030313">
    <property type="term" value="C:cell envelope"/>
    <property type="evidence" value="ECO:0007669"/>
    <property type="project" value="UniProtKB-SubCell"/>
</dbReference>
<protein>
    <submittedName>
        <fullName evidence="5">Rhizopine-binding protein</fullName>
    </submittedName>
</protein>
<proteinExistence type="inferred from homology"/>
<evidence type="ECO:0000256" key="3">
    <source>
        <dbReference type="ARBA" id="ARBA00022729"/>
    </source>
</evidence>
<dbReference type="Proteomes" id="UP000238196">
    <property type="component" value="Unassembled WGS sequence"/>
</dbReference>
<dbReference type="Gene3D" id="3.40.50.2300">
    <property type="match status" value="2"/>
</dbReference>
<dbReference type="GO" id="GO:0030246">
    <property type="term" value="F:carbohydrate binding"/>
    <property type="evidence" value="ECO:0007669"/>
    <property type="project" value="UniProtKB-ARBA"/>
</dbReference>
<gene>
    <name evidence="5" type="ORF">C4K68_10110</name>
</gene>
<comment type="caution">
    <text evidence="5">The sequence shown here is derived from an EMBL/GenBank/DDBJ whole genome shotgun (WGS) entry which is preliminary data.</text>
</comment>
<evidence type="ECO:0000313" key="6">
    <source>
        <dbReference type="Proteomes" id="UP000238196"/>
    </source>
</evidence>
<evidence type="ECO:0000256" key="1">
    <source>
        <dbReference type="ARBA" id="ARBA00004196"/>
    </source>
</evidence>
<reference evidence="5 6" key="1">
    <citation type="submission" date="2018-02" db="EMBL/GenBank/DDBJ databases">
        <title>novel marine gammaproteobacteria from coastal saline agro ecosystem.</title>
        <authorList>
            <person name="Krishnan R."/>
            <person name="Ramesh Kumar N."/>
        </authorList>
    </citation>
    <scope>NUCLEOTIDE SEQUENCE [LARGE SCALE GENOMIC DNA]</scope>
    <source>
        <strain evidence="5 6">228</strain>
    </source>
</reference>
<evidence type="ECO:0000259" key="4">
    <source>
        <dbReference type="Pfam" id="PF13407"/>
    </source>
</evidence>
<dbReference type="SUPFAM" id="SSF53822">
    <property type="entry name" value="Periplasmic binding protein-like I"/>
    <property type="match status" value="1"/>
</dbReference>
<dbReference type="AlphaFoldDB" id="A0A2S5KRF1"/>
<dbReference type="Pfam" id="PF13407">
    <property type="entry name" value="Peripla_BP_4"/>
    <property type="match status" value="1"/>
</dbReference>
<keyword evidence="3" id="KW-0732">Signal</keyword>
<name>A0A2S5KRF1_9PROT</name>
<sequence>MNLSIASAIRHLGLLLILLWAKCSLAATPLIGVSVSEFDDNFRNLIRQDLQDYGHYLNIDMVIENASSDPQLQLRQVRNFIATRVDAMIILPVNTDTGRQILQMATLAKMPVVFANSNPEPDKWPAGSAFVGSQETDAGTLEMEQLAKLANYKGKVVILEGEKGHPGAIGRTKAVEQVVSKYPDMKVVKQASANWQSSQAANTISQWLKEGVDFNIVAANNDEMAIGAILGLEKSSRKPADFLIGGVDGTREALAMMDQGKLKVSVLQDARGQAREAVNVALKLFWGSPPVESLNWIPFKLITPENAAEFK</sequence>
<evidence type="ECO:0000313" key="5">
    <source>
        <dbReference type="EMBL" id="PPC77437.1"/>
    </source>
</evidence>
<organism evidence="5 6">
    <name type="scientific">Proteobacteria bacterium 228</name>
    <dbReference type="NCBI Taxonomy" id="2083153"/>
    <lineage>
        <taxon>Bacteria</taxon>
        <taxon>Pseudomonadati</taxon>
        <taxon>Pseudomonadota</taxon>
    </lineage>
</organism>
<dbReference type="PANTHER" id="PTHR46847:SF1">
    <property type="entry name" value="D-ALLOSE-BINDING PERIPLASMIC PROTEIN-RELATED"/>
    <property type="match status" value="1"/>
</dbReference>
<dbReference type="InterPro" id="IPR028082">
    <property type="entry name" value="Peripla_BP_I"/>
</dbReference>